<dbReference type="Gene3D" id="1.20.1250.20">
    <property type="entry name" value="MFS general substrate transporter like domains"/>
    <property type="match status" value="2"/>
</dbReference>
<keyword evidence="2 4" id="KW-1133">Transmembrane helix</keyword>
<dbReference type="PROSITE" id="PS50850">
    <property type="entry name" value="MFS"/>
    <property type="match status" value="1"/>
</dbReference>
<evidence type="ECO:0000313" key="7">
    <source>
        <dbReference type="Proteomes" id="UP000005096"/>
    </source>
</evidence>
<dbReference type="PaxDb" id="584708-Apau_2231"/>
<name>E3CZE4_9BACT</name>
<dbReference type="eggNOG" id="COG2814">
    <property type="taxonomic scope" value="Bacteria"/>
</dbReference>
<dbReference type="InterPro" id="IPR052714">
    <property type="entry name" value="MFS_Exporter"/>
</dbReference>
<feature type="domain" description="Major facilitator superfamily (MFS) profile" evidence="5">
    <location>
        <begin position="201"/>
        <end position="383"/>
    </location>
</feature>
<keyword evidence="1 4" id="KW-0812">Transmembrane</keyword>
<protein>
    <submittedName>
        <fullName evidence="6">Major facilitator superfamily MFS_1</fullName>
    </submittedName>
</protein>
<feature type="transmembrane region" description="Helical" evidence="4">
    <location>
        <begin position="209"/>
        <end position="231"/>
    </location>
</feature>
<dbReference type="InterPro" id="IPR036259">
    <property type="entry name" value="MFS_trans_sf"/>
</dbReference>
<feature type="transmembrane region" description="Helical" evidence="4">
    <location>
        <begin position="42"/>
        <end position="61"/>
    </location>
</feature>
<feature type="transmembrane region" description="Helical" evidence="4">
    <location>
        <begin position="268"/>
        <end position="286"/>
    </location>
</feature>
<dbReference type="OrthoDB" id="3816at2"/>
<evidence type="ECO:0000259" key="5">
    <source>
        <dbReference type="PROSITE" id="PS50850"/>
    </source>
</evidence>
<evidence type="ECO:0000256" key="2">
    <source>
        <dbReference type="ARBA" id="ARBA00022989"/>
    </source>
</evidence>
<dbReference type="InterPro" id="IPR011701">
    <property type="entry name" value="MFS"/>
</dbReference>
<feature type="transmembrane region" description="Helical" evidence="4">
    <location>
        <begin position="101"/>
        <end position="121"/>
    </location>
</feature>
<dbReference type="GO" id="GO:0022857">
    <property type="term" value="F:transmembrane transporter activity"/>
    <property type="evidence" value="ECO:0007669"/>
    <property type="project" value="InterPro"/>
</dbReference>
<evidence type="ECO:0000313" key="6">
    <source>
        <dbReference type="EMBL" id="EFQ24641.1"/>
    </source>
</evidence>
<feature type="transmembrane region" description="Helical" evidence="4">
    <location>
        <begin position="163"/>
        <end position="181"/>
    </location>
</feature>
<evidence type="ECO:0000256" key="3">
    <source>
        <dbReference type="ARBA" id="ARBA00023136"/>
    </source>
</evidence>
<feature type="transmembrane region" description="Helical" evidence="4">
    <location>
        <begin position="73"/>
        <end position="95"/>
    </location>
</feature>
<keyword evidence="7" id="KW-1185">Reference proteome</keyword>
<accession>E3CZE4</accession>
<feature type="transmembrane region" description="Helical" evidence="4">
    <location>
        <begin position="326"/>
        <end position="345"/>
    </location>
</feature>
<evidence type="ECO:0000256" key="4">
    <source>
        <dbReference type="SAM" id="Phobius"/>
    </source>
</evidence>
<dbReference type="HOGENOM" id="CLU_059146_0_0_0"/>
<dbReference type="SUPFAM" id="SSF103473">
    <property type="entry name" value="MFS general substrate transporter"/>
    <property type="match status" value="1"/>
</dbReference>
<organism evidence="6 7">
    <name type="scientific">Aminomonas paucivorans DSM 12260</name>
    <dbReference type="NCBI Taxonomy" id="584708"/>
    <lineage>
        <taxon>Bacteria</taxon>
        <taxon>Thermotogati</taxon>
        <taxon>Synergistota</taxon>
        <taxon>Synergistia</taxon>
        <taxon>Synergistales</taxon>
        <taxon>Synergistaceae</taxon>
        <taxon>Aminomonas</taxon>
    </lineage>
</organism>
<proteinExistence type="predicted"/>
<dbReference type="PANTHER" id="PTHR23531">
    <property type="entry name" value="QUINOLENE RESISTANCE PROTEIN NORA"/>
    <property type="match status" value="1"/>
</dbReference>
<evidence type="ECO:0000256" key="1">
    <source>
        <dbReference type="ARBA" id="ARBA00022692"/>
    </source>
</evidence>
<feature type="transmembrane region" description="Helical" evidence="4">
    <location>
        <begin position="292"/>
        <end position="314"/>
    </location>
</feature>
<dbReference type="STRING" id="584708.Apau_2231"/>
<dbReference type="InterPro" id="IPR020846">
    <property type="entry name" value="MFS_dom"/>
</dbReference>
<feature type="transmembrane region" description="Helical" evidence="4">
    <location>
        <begin position="237"/>
        <end position="256"/>
    </location>
</feature>
<dbReference type="RefSeq" id="WP_006301885.1">
    <property type="nucleotide sequence ID" value="NZ_CM001022.1"/>
</dbReference>
<reference evidence="6 7" key="1">
    <citation type="journal article" date="2010" name="Stand. Genomic Sci.">
        <title>Non-contiguous finished genome sequence of Aminomonas paucivorans type strain (GLU-3).</title>
        <authorList>
            <person name="Pitluck S."/>
            <person name="Yasawong M."/>
            <person name="Held B."/>
            <person name="Lapidus A."/>
            <person name="Nolan M."/>
            <person name="Copeland A."/>
            <person name="Lucas S."/>
            <person name="Del Rio T.G."/>
            <person name="Tice H."/>
            <person name="Cheng J.F."/>
            <person name="Chertkov O."/>
            <person name="Goodwin L."/>
            <person name="Tapia R."/>
            <person name="Han C."/>
            <person name="Liolios K."/>
            <person name="Ivanova N."/>
            <person name="Mavromatis K."/>
            <person name="Ovchinnikova G."/>
            <person name="Pati A."/>
            <person name="Chen A."/>
            <person name="Palaniappan K."/>
            <person name="Land M."/>
            <person name="Hauser L."/>
            <person name="Chang Y.J."/>
            <person name="Jeffries C.D."/>
            <person name="Pukall R."/>
            <person name="Spring S."/>
            <person name="Rohde M."/>
            <person name="Sikorski J."/>
            <person name="Goker M."/>
            <person name="Woyke T."/>
            <person name="Bristow J."/>
            <person name="Eisen J.A."/>
            <person name="Markowitz V."/>
            <person name="Hugenholtz P."/>
            <person name="Kyrpides N.C."/>
            <person name="Klenk H.P."/>
        </authorList>
    </citation>
    <scope>NUCLEOTIDE SEQUENCE [LARGE SCALE GENOMIC DNA]</scope>
    <source>
        <strain evidence="6 7">DSM 12260</strain>
    </source>
</reference>
<gene>
    <name evidence="6" type="ORF">Apau_2231</name>
</gene>
<dbReference type="Pfam" id="PF07690">
    <property type="entry name" value="MFS_1"/>
    <property type="match status" value="1"/>
</dbReference>
<dbReference type="Proteomes" id="UP000005096">
    <property type="component" value="Chromosome"/>
</dbReference>
<dbReference type="EMBL" id="CM001022">
    <property type="protein sequence ID" value="EFQ24641.1"/>
    <property type="molecule type" value="Genomic_DNA"/>
</dbReference>
<dbReference type="PANTHER" id="PTHR23531:SF1">
    <property type="entry name" value="QUINOLENE RESISTANCE PROTEIN NORA"/>
    <property type="match status" value="1"/>
</dbReference>
<keyword evidence="3 4" id="KW-0472">Membrane</keyword>
<sequence>MPAPWRLLLHLFCLTTAGASVEMAFYLFAPYLRATGSPHMEALGWILGICYGFSACLRPLAGQLVERVGSRRTLCLGYGLVLGGAATVALGARFLPALLAGRALLGMGYSLTIVSSTTYQIAAVPPEALGRTLSLTAVGYTVPTLLVLPALEGLLRGGHTGLFLLFPPLFAGGALFLAWRLPPGEPPRARDAAPGTPFRDILKVPAFRTLFLAVVVFALTDAATMQISALALSKDLVASWFFLSQSLVALGTRLLALGFIDRFPRRRLVVLATGLSAGGLVLGTFAEGPRLFLAAGAVFGLGMGFGFPALMALIGDVAEPKLRPRVSALFWLFYSACFFVAPILIARGASLLDYDGALRLLGVLLCGSLLPLHRLLKRGDPAP</sequence>
<dbReference type="AlphaFoldDB" id="E3CZE4"/>
<feature type="transmembrane region" description="Helical" evidence="4">
    <location>
        <begin position="133"/>
        <end position="151"/>
    </location>
</feature>